<accession>C1F1Q1</accession>
<dbReference type="HOGENOM" id="CLU_2230594_0_0_0"/>
<proteinExistence type="predicted"/>
<sequence>MAPERRAKSATRAICPGWENEEDGSLLVPVRPLLGQKFRQQFPGIRQLPRIGLVSNSDHRIGQQILALGVRLSRRMKEIQEHVSQRRDLGQQELGRVCRTLPRGF</sequence>
<evidence type="ECO:0000313" key="1">
    <source>
        <dbReference type="EMBL" id="ACO31939.1"/>
    </source>
</evidence>
<name>C1F1Q1_ACIC5</name>
<dbReference type="InParanoid" id="C1F1Q1"/>
<dbReference type="EMBL" id="CP001472">
    <property type="protein sequence ID" value="ACO31939.1"/>
    <property type="molecule type" value="Genomic_DNA"/>
</dbReference>
<reference evidence="1 2" key="1">
    <citation type="journal article" date="2009" name="Appl. Environ. Microbiol.">
        <title>Three genomes from the phylum Acidobacteria provide insight into the lifestyles of these microorganisms in soils.</title>
        <authorList>
            <person name="Ward N.L."/>
            <person name="Challacombe J.F."/>
            <person name="Janssen P.H."/>
            <person name="Henrissat B."/>
            <person name="Coutinho P.M."/>
            <person name="Wu M."/>
            <person name="Xie G."/>
            <person name="Haft D.H."/>
            <person name="Sait M."/>
            <person name="Badger J."/>
            <person name="Barabote R.D."/>
            <person name="Bradley B."/>
            <person name="Brettin T.S."/>
            <person name="Brinkac L.M."/>
            <person name="Bruce D."/>
            <person name="Creasy T."/>
            <person name="Daugherty S.C."/>
            <person name="Davidsen T.M."/>
            <person name="DeBoy R.T."/>
            <person name="Detter J.C."/>
            <person name="Dodson R.J."/>
            <person name="Durkin A.S."/>
            <person name="Ganapathy A."/>
            <person name="Gwinn-Giglio M."/>
            <person name="Han C.S."/>
            <person name="Khouri H."/>
            <person name="Kiss H."/>
            <person name="Kothari S.P."/>
            <person name="Madupu R."/>
            <person name="Nelson K.E."/>
            <person name="Nelson W.C."/>
            <person name="Paulsen I."/>
            <person name="Penn K."/>
            <person name="Ren Q."/>
            <person name="Rosovitz M.J."/>
            <person name="Selengut J.D."/>
            <person name="Shrivastava S."/>
            <person name="Sullivan S.A."/>
            <person name="Tapia R."/>
            <person name="Thompson L.S."/>
            <person name="Watkins K.L."/>
            <person name="Yang Q."/>
            <person name="Yu C."/>
            <person name="Zafar N."/>
            <person name="Zhou L."/>
            <person name="Kuske C.R."/>
        </authorList>
    </citation>
    <scope>NUCLEOTIDE SEQUENCE [LARGE SCALE GENOMIC DNA]</scope>
    <source>
        <strain evidence="2">ATCC 51196 / DSM 11244 / BCRC 80197 / JCM 7670 / NBRC 15755 / NCIMB 13165 / 161</strain>
    </source>
</reference>
<dbReference type="Proteomes" id="UP000002207">
    <property type="component" value="Chromosome"/>
</dbReference>
<evidence type="ECO:0000313" key="2">
    <source>
        <dbReference type="Proteomes" id="UP000002207"/>
    </source>
</evidence>
<gene>
    <name evidence="1" type="ordered locus">ACP_0657</name>
</gene>
<protein>
    <submittedName>
        <fullName evidence="1">Uncharacterized protein</fullName>
    </submittedName>
</protein>
<keyword evidence="2" id="KW-1185">Reference proteome</keyword>
<dbReference type="KEGG" id="aca:ACP_0657"/>
<dbReference type="AlphaFoldDB" id="C1F1Q1"/>
<organism evidence="1 2">
    <name type="scientific">Acidobacterium capsulatum (strain ATCC 51196 / DSM 11244 / BCRC 80197 / JCM 7670 / NBRC 15755 / NCIMB 13165 / 161)</name>
    <dbReference type="NCBI Taxonomy" id="240015"/>
    <lineage>
        <taxon>Bacteria</taxon>
        <taxon>Pseudomonadati</taxon>
        <taxon>Acidobacteriota</taxon>
        <taxon>Terriglobia</taxon>
        <taxon>Terriglobales</taxon>
        <taxon>Acidobacteriaceae</taxon>
        <taxon>Acidobacterium</taxon>
    </lineage>
</organism>